<evidence type="ECO:0000313" key="2">
    <source>
        <dbReference type="EMBL" id="MSC56737.1"/>
    </source>
</evidence>
<organism evidence="2 3">
    <name type="scientific">Lachnospira eligens</name>
    <dbReference type="NCBI Taxonomy" id="39485"/>
    <lineage>
        <taxon>Bacteria</taxon>
        <taxon>Bacillati</taxon>
        <taxon>Bacillota</taxon>
        <taxon>Clostridia</taxon>
        <taxon>Lachnospirales</taxon>
        <taxon>Lachnospiraceae</taxon>
        <taxon>Lachnospira</taxon>
    </lineage>
</organism>
<name>A0A7C9H6P7_9FIRM</name>
<gene>
    <name evidence="2" type="ORF">GKE48_04605</name>
</gene>
<dbReference type="Proteomes" id="UP000481964">
    <property type="component" value="Unassembled WGS sequence"/>
</dbReference>
<keyword evidence="1" id="KW-0472">Membrane</keyword>
<dbReference type="PROSITE" id="PS51257">
    <property type="entry name" value="PROKAR_LIPOPROTEIN"/>
    <property type="match status" value="1"/>
</dbReference>
<comment type="caution">
    <text evidence="2">The sequence shown here is derived from an EMBL/GenBank/DDBJ whole genome shotgun (WGS) entry which is preliminary data.</text>
</comment>
<protein>
    <submittedName>
        <fullName evidence="2">Uncharacterized protein</fullName>
    </submittedName>
</protein>
<proteinExistence type="predicted"/>
<sequence length="52" mass="5598">MTKFERMNNNMLGNITVGIVIVLAVAACGLGVWLDRAKSDSQDNSTDAQSKN</sequence>
<evidence type="ECO:0000313" key="3">
    <source>
        <dbReference type="Proteomes" id="UP000481964"/>
    </source>
</evidence>
<dbReference type="AlphaFoldDB" id="A0A7C9H6P7"/>
<feature type="transmembrane region" description="Helical" evidence="1">
    <location>
        <begin position="12"/>
        <end position="34"/>
    </location>
</feature>
<keyword evidence="1" id="KW-0812">Transmembrane</keyword>
<keyword evidence="1" id="KW-1133">Transmembrane helix</keyword>
<accession>A0A7C9H6P7</accession>
<reference evidence="2 3" key="1">
    <citation type="journal article" date="2019" name="Nat. Med.">
        <title>A library of human gut bacterial isolates paired with longitudinal multiomics data enables mechanistic microbiome research.</title>
        <authorList>
            <person name="Poyet M."/>
            <person name="Groussin M."/>
            <person name="Gibbons S.M."/>
            <person name="Avila-Pacheco J."/>
            <person name="Jiang X."/>
            <person name="Kearney S.M."/>
            <person name="Perrotta A.R."/>
            <person name="Berdy B."/>
            <person name="Zhao S."/>
            <person name="Lieberman T.D."/>
            <person name="Swanson P.K."/>
            <person name="Smith M."/>
            <person name="Roesemann S."/>
            <person name="Alexander J.E."/>
            <person name="Rich S.A."/>
            <person name="Livny J."/>
            <person name="Vlamakis H."/>
            <person name="Clish C."/>
            <person name="Bullock K."/>
            <person name="Deik A."/>
            <person name="Scott J."/>
            <person name="Pierce K.A."/>
            <person name="Xavier R.J."/>
            <person name="Alm E.J."/>
        </authorList>
    </citation>
    <scope>NUCLEOTIDE SEQUENCE [LARGE SCALE GENOMIC DNA]</scope>
    <source>
        <strain evidence="2 3">BIOML-A1</strain>
    </source>
</reference>
<evidence type="ECO:0000256" key="1">
    <source>
        <dbReference type="SAM" id="Phobius"/>
    </source>
</evidence>
<dbReference type="EMBL" id="WKRD01000003">
    <property type="protein sequence ID" value="MSC56737.1"/>
    <property type="molecule type" value="Genomic_DNA"/>
</dbReference>